<dbReference type="RefSeq" id="WP_184535093.1">
    <property type="nucleotide sequence ID" value="NZ_JACHJW010000001.1"/>
</dbReference>
<evidence type="ECO:0000256" key="1">
    <source>
        <dbReference type="SAM" id="SignalP"/>
    </source>
</evidence>
<accession>A0A7W7SQJ2</accession>
<comment type="caution">
    <text evidence="2">The sequence shown here is derived from an EMBL/GenBank/DDBJ whole genome shotgun (WGS) entry which is preliminary data.</text>
</comment>
<dbReference type="Proteomes" id="UP000578819">
    <property type="component" value="Unassembled WGS sequence"/>
</dbReference>
<keyword evidence="3" id="KW-1185">Reference proteome</keyword>
<sequence>MRSRRGLLGTALASLTILTSFLLVPSPAQAYGSLTVKWARVDTDNCNRLSGNLPVTSFSNGCMLYDSADDTFFEKDAGGVAVKIELHDGSGLVAKVEFHPLGEKLYVYDTRNDSDTVYTWLRVGGHSYGPWSAPGTSAPVEHRVVDTSIAEGTYLLVDIYDDNGHSDYITSKSGSA</sequence>
<gene>
    <name evidence="2" type="ORF">FHR38_002842</name>
</gene>
<feature type="signal peptide" evidence="1">
    <location>
        <begin position="1"/>
        <end position="30"/>
    </location>
</feature>
<keyword evidence="1" id="KW-0732">Signal</keyword>
<evidence type="ECO:0000313" key="2">
    <source>
        <dbReference type="EMBL" id="MBB4959109.1"/>
    </source>
</evidence>
<organism evidence="2 3">
    <name type="scientific">Micromonospora polyrhachis</name>
    <dbReference type="NCBI Taxonomy" id="1282883"/>
    <lineage>
        <taxon>Bacteria</taxon>
        <taxon>Bacillati</taxon>
        <taxon>Actinomycetota</taxon>
        <taxon>Actinomycetes</taxon>
        <taxon>Micromonosporales</taxon>
        <taxon>Micromonosporaceae</taxon>
        <taxon>Micromonospora</taxon>
    </lineage>
</organism>
<feature type="chain" id="PRO_5031531977" evidence="1">
    <location>
        <begin position="31"/>
        <end position="176"/>
    </location>
</feature>
<dbReference type="InterPro" id="IPR006311">
    <property type="entry name" value="TAT_signal"/>
</dbReference>
<reference evidence="2 3" key="1">
    <citation type="submission" date="2020-08" db="EMBL/GenBank/DDBJ databases">
        <title>Sequencing the genomes of 1000 actinobacteria strains.</title>
        <authorList>
            <person name="Klenk H.-P."/>
        </authorList>
    </citation>
    <scope>NUCLEOTIDE SEQUENCE [LARGE SCALE GENOMIC DNA]</scope>
    <source>
        <strain evidence="2 3">DSM 45886</strain>
    </source>
</reference>
<protein>
    <submittedName>
        <fullName evidence="2">Uncharacterized protein</fullName>
    </submittedName>
</protein>
<dbReference type="EMBL" id="JACHJW010000001">
    <property type="protein sequence ID" value="MBB4959109.1"/>
    <property type="molecule type" value="Genomic_DNA"/>
</dbReference>
<proteinExistence type="predicted"/>
<dbReference type="PROSITE" id="PS51318">
    <property type="entry name" value="TAT"/>
    <property type="match status" value="1"/>
</dbReference>
<evidence type="ECO:0000313" key="3">
    <source>
        <dbReference type="Proteomes" id="UP000578819"/>
    </source>
</evidence>
<name>A0A7W7SQJ2_9ACTN</name>
<dbReference type="AlphaFoldDB" id="A0A7W7SQJ2"/>